<reference evidence="1 2" key="1">
    <citation type="submission" date="2023-09" db="EMBL/GenBank/DDBJ databases">
        <authorList>
            <person name="Wang M."/>
        </authorList>
    </citation>
    <scope>NUCLEOTIDE SEQUENCE [LARGE SCALE GENOMIC DNA]</scope>
    <source>
        <strain evidence="1">GT-2023</strain>
        <tissue evidence="1">Liver</tissue>
    </source>
</reference>
<evidence type="ECO:0000313" key="1">
    <source>
        <dbReference type="EMBL" id="KAL1260848.1"/>
    </source>
</evidence>
<sequence length="86" mass="9669">MERGELGARKGKEPGLLLVTQGSLCPGSLWYCNLTRPSDHADTAFKGLQWDNLFKENQPSSSIRSLLLVQKLLNKLCRSCWDYLGD</sequence>
<gene>
    <name evidence="1" type="ORF">QQF64_008675</name>
</gene>
<dbReference type="Proteomes" id="UP001558613">
    <property type="component" value="Unassembled WGS sequence"/>
</dbReference>
<organism evidence="1 2">
    <name type="scientific">Cirrhinus molitorella</name>
    <name type="common">mud carp</name>
    <dbReference type="NCBI Taxonomy" id="172907"/>
    <lineage>
        <taxon>Eukaryota</taxon>
        <taxon>Metazoa</taxon>
        <taxon>Chordata</taxon>
        <taxon>Craniata</taxon>
        <taxon>Vertebrata</taxon>
        <taxon>Euteleostomi</taxon>
        <taxon>Actinopterygii</taxon>
        <taxon>Neopterygii</taxon>
        <taxon>Teleostei</taxon>
        <taxon>Ostariophysi</taxon>
        <taxon>Cypriniformes</taxon>
        <taxon>Cyprinidae</taxon>
        <taxon>Labeoninae</taxon>
        <taxon>Labeonini</taxon>
        <taxon>Cirrhinus</taxon>
    </lineage>
</organism>
<name>A0ABR3M6V4_9TELE</name>
<keyword evidence="2" id="KW-1185">Reference proteome</keyword>
<protein>
    <submittedName>
        <fullName evidence="1">Uncharacterized protein</fullName>
    </submittedName>
</protein>
<dbReference type="EMBL" id="JAYMGO010000015">
    <property type="protein sequence ID" value="KAL1260848.1"/>
    <property type="molecule type" value="Genomic_DNA"/>
</dbReference>
<comment type="caution">
    <text evidence="1">The sequence shown here is derived from an EMBL/GenBank/DDBJ whole genome shotgun (WGS) entry which is preliminary data.</text>
</comment>
<proteinExistence type="predicted"/>
<evidence type="ECO:0000313" key="2">
    <source>
        <dbReference type="Proteomes" id="UP001558613"/>
    </source>
</evidence>
<accession>A0ABR3M6V4</accession>